<evidence type="ECO:0000259" key="1">
    <source>
        <dbReference type="Pfam" id="PF17775"/>
    </source>
</evidence>
<keyword evidence="3" id="KW-1185">Reference proteome</keyword>
<dbReference type="InterPro" id="IPR048469">
    <property type="entry name" value="YchJ-like_M"/>
</dbReference>
<evidence type="ECO:0000313" key="2">
    <source>
        <dbReference type="EMBL" id="MEE2025177.1"/>
    </source>
</evidence>
<name>A0ABU7JHN7_9GAMM</name>
<sequence length="164" mass="18743">MHCYCGSGLPFSACCQPYLSNQQQPENCEQLMRSRYSAFCLQHLTYLHQTCSHELQAEQAPEQMREFVAQVHFTRLQILPLPAMASIEDEGHVHFQVWYLQGNQLHSFRELSRFSRQQGRWLYQSGTLAELPAQKVGRNDPCPCGSGRKFKSCQPHLLSAQAAA</sequence>
<dbReference type="Gene3D" id="3.10.450.50">
    <property type="match status" value="1"/>
</dbReference>
<evidence type="ECO:0000313" key="3">
    <source>
        <dbReference type="Proteomes" id="UP001339167"/>
    </source>
</evidence>
<protein>
    <submittedName>
        <fullName evidence="2">YchJ family metal-binding protein</fullName>
    </submittedName>
</protein>
<feature type="domain" description="YchJ-like middle NTF2-like" evidence="1">
    <location>
        <begin position="28"/>
        <end position="126"/>
    </location>
</feature>
<dbReference type="Proteomes" id="UP001339167">
    <property type="component" value="Unassembled WGS sequence"/>
</dbReference>
<dbReference type="Pfam" id="PF17775">
    <property type="entry name" value="YchJ_M-like"/>
    <property type="match status" value="1"/>
</dbReference>
<dbReference type="PANTHER" id="PTHR33747">
    <property type="entry name" value="UPF0225 PROTEIN SCO1677"/>
    <property type="match status" value="1"/>
</dbReference>
<organism evidence="2 3">
    <name type="scientific">Alkalimonas mucilaginosa</name>
    <dbReference type="NCBI Taxonomy" id="3057676"/>
    <lineage>
        <taxon>Bacteria</taxon>
        <taxon>Pseudomonadati</taxon>
        <taxon>Pseudomonadota</taxon>
        <taxon>Gammaproteobacteria</taxon>
        <taxon>Alkalimonas</taxon>
    </lineage>
</organism>
<dbReference type="SUPFAM" id="SSF54427">
    <property type="entry name" value="NTF2-like"/>
    <property type="match status" value="1"/>
</dbReference>
<proteinExistence type="predicted"/>
<comment type="caution">
    <text evidence="2">The sequence shown here is derived from an EMBL/GenBank/DDBJ whole genome shotgun (WGS) entry which is preliminary data.</text>
</comment>
<dbReference type="RefSeq" id="WP_330088497.1">
    <property type="nucleotide sequence ID" value="NZ_JAUGZK010000010.1"/>
</dbReference>
<dbReference type="InterPro" id="IPR032710">
    <property type="entry name" value="NTF2-like_dom_sf"/>
</dbReference>
<accession>A0ABU7JHN7</accession>
<dbReference type="Pfam" id="PF02810">
    <property type="entry name" value="SEC-C"/>
    <property type="match status" value="1"/>
</dbReference>
<gene>
    <name evidence="2" type="ORF">QWF21_13065</name>
</gene>
<dbReference type="EMBL" id="JAUGZK010000010">
    <property type="protein sequence ID" value="MEE2025177.1"/>
    <property type="molecule type" value="Genomic_DNA"/>
</dbReference>
<dbReference type="InterPro" id="IPR004027">
    <property type="entry name" value="SEC_C_motif"/>
</dbReference>
<reference evidence="2 3" key="1">
    <citation type="submission" date="2023-06" db="EMBL/GenBank/DDBJ databases">
        <title>Alkalimonas sp., MEB004 an alkaliphilic bacterium isolated from Lonar Lake, India.</title>
        <authorList>
            <person name="Joshi A."/>
            <person name="Thite S."/>
        </authorList>
    </citation>
    <scope>NUCLEOTIDE SEQUENCE [LARGE SCALE GENOMIC DNA]</scope>
    <source>
        <strain evidence="2 3">MEB004</strain>
    </source>
</reference>
<dbReference type="SUPFAM" id="SSF103642">
    <property type="entry name" value="Sec-C motif"/>
    <property type="match status" value="1"/>
</dbReference>
<dbReference type="PANTHER" id="PTHR33747:SF1">
    <property type="entry name" value="ADENYLATE CYCLASE-ASSOCIATED CAP C-TERMINAL DOMAIN-CONTAINING PROTEIN"/>
    <property type="match status" value="1"/>
</dbReference>